<dbReference type="RefSeq" id="WP_271124627.1">
    <property type="nucleotide sequence ID" value="NZ_JALHAN010000069.1"/>
</dbReference>
<dbReference type="SUPFAM" id="SSF46689">
    <property type="entry name" value="Homeodomain-like"/>
    <property type="match status" value="2"/>
</dbReference>
<dbReference type="Pfam" id="PF12833">
    <property type="entry name" value="HTH_18"/>
    <property type="match status" value="1"/>
</dbReference>
<dbReference type="InterPro" id="IPR009057">
    <property type="entry name" value="Homeodomain-like_sf"/>
</dbReference>
<dbReference type="PANTHER" id="PTHR43436:SF1">
    <property type="entry name" value="TRANSCRIPTIONAL REGULATORY PROTEIN"/>
    <property type="match status" value="1"/>
</dbReference>
<reference evidence="4" key="1">
    <citation type="submission" date="2022-03" db="EMBL/GenBank/DDBJ databases">
        <title>Proposal of a novel genus Dryocolo and two novel species.</title>
        <authorList>
            <person name="Maddock D.W."/>
            <person name="Brady C.L."/>
            <person name="Denman S."/>
            <person name="Arnold D."/>
        </authorList>
    </citation>
    <scope>NUCLEOTIDE SEQUENCE</scope>
    <source>
        <strain evidence="4">H6W4</strain>
    </source>
</reference>
<evidence type="ECO:0000313" key="5">
    <source>
        <dbReference type="Proteomes" id="UP001150641"/>
    </source>
</evidence>
<comment type="caution">
    <text evidence="4">The sequence shown here is derived from an EMBL/GenBank/DDBJ whole genome shotgun (WGS) entry which is preliminary data.</text>
</comment>
<keyword evidence="2" id="KW-0804">Transcription</keyword>
<evidence type="ECO:0000313" key="4">
    <source>
        <dbReference type="EMBL" id="MCT4703946.1"/>
    </source>
</evidence>
<dbReference type="GO" id="GO:0003700">
    <property type="term" value="F:DNA-binding transcription factor activity"/>
    <property type="evidence" value="ECO:0007669"/>
    <property type="project" value="InterPro"/>
</dbReference>
<dbReference type="AlphaFoldDB" id="A0A9X2WAA4"/>
<dbReference type="Gene3D" id="1.10.10.60">
    <property type="entry name" value="Homeodomain-like"/>
    <property type="match status" value="2"/>
</dbReference>
<dbReference type="PROSITE" id="PS01124">
    <property type="entry name" value="HTH_ARAC_FAMILY_2"/>
    <property type="match status" value="1"/>
</dbReference>
<name>A0A9X2WAA4_9ENTR</name>
<protein>
    <submittedName>
        <fullName evidence="4">AraC family transcriptional regulator</fullName>
    </submittedName>
</protein>
<feature type="domain" description="HTH araC/xylS-type" evidence="3">
    <location>
        <begin position="189"/>
        <end position="287"/>
    </location>
</feature>
<keyword evidence="5" id="KW-1185">Reference proteome</keyword>
<dbReference type="InterPro" id="IPR009594">
    <property type="entry name" value="Tscrpt_reg_HTH_AraC_N"/>
</dbReference>
<accession>A0A9X2WAA4</accession>
<keyword evidence="1" id="KW-0805">Transcription regulation</keyword>
<dbReference type="EMBL" id="JALHAP010000082">
    <property type="protein sequence ID" value="MCT4703946.1"/>
    <property type="molecule type" value="Genomic_DNA"/>
</dbReference>
<dbReference type="SMART" id="SM00342">
    <property type="entry name" value="HTH_ARAC"/>
    <property type="match status" value="1"/>
</dbReference>
<sequence length="291" mass="32718">MLNEAIDFINQHNNREGIIDTAHPRVHFIYGEKPGELITTLHEPALCVVISGAKRVDVAGHVYEYDRYSSLLVSVDLPLTGQIIQASAQCPYICLRLSLCREVIMDVITDAGLQQQNRGEKATGISLVDNDSGITDAFRRLTESLKNSVDAKLLGAMAEREIIYRILRKPEGEFLCRMVFSRQAEASVVRAIAWLKENYAHGFSMTKLAKHAGLSVSALHLHFKKATLLTPLQYQKQLRLHEARRLILFEQMDAASAAFQVGYDSQSQFSREYRRMYGLPPIKDRMAAVPG</sequence>
<organism evidence="4 5">
    <name type="scientific">Dryocola boscaweniae</name>
    <dbReference type="NCBI Taxonomy" id="2925397"/>
    <lineage>
        <taxon>Bacteria</taxon>
        <taxon>Pseudomonadati</taxon>
        <taxon>Pseudomonadota</taxon>
        <taxon>Gammaproteobacteria</taxon>
        <taxon>Enterobacterales</taxon>
        <taxon>Enterobacteriaceae</taxon>
        <taxon>Dryocola</taxon>
    </lineage>
</organism>
<gene>
    <name evidence="4" type="ORF">MUA00_19390</name>
</gene>
<proteinExistence type="predicted"/>
<dbReference type="GO" id="GO:0043565">
    <property type="term" value="F:sequence-specific DNA binding"/>
    <property type="evidence" value="ECO:0007669"/>
    <property type="project" value="InterPro"/>
</dbReference>
<evidence type="ECO:0000256" key="2">
    <source>
        <dbReference type="ARBA" id="ARBA00023163"/>
    </source>
</evidence>
<dbReference type="InterPro" id="IPR018060">
    <property type="entry name" value="HTH_AraC"/>
</dbReference>
<evidence type="ECO:0000256" key="1">
    <source>
        <dbReference type="ARBA" id="ARBA00023015"/>
    </source>
</evidence>
<dbReference type="Proteomes" id="UP001150641">
    <property type="component" value="Unassembled WGS sequence"/>
</dbReference>
<dbReference type="Pfam" id="PF06719">
    <property type="entry name" value="AraC_N"/>
    <property type="match status" value="1"/>
</dbReference>
<dbReference type="PANTHER" id="PTHR43436">
    <property type="entry name" value="ARAC-FAMILY TRANSCRIPTIONAL REGULATOR"/>
    <property type="match status" value="1"/>
</dbReference>
<evidence type="ECO:0000259" key="3">
    <source>
        <dbReference type="PROSITE" id="PS01124"/>
    </source>
</evidence>